<proteinExistence type="predicted"/>
<accession>A0ABF7QT55</accession>
<dbReference type="Proteomes" id="UP000008330">
    <property type="component" value="Chromosome"/>
</dbReference>
<protein>
    <recommendedName>
        <fullName evidence="3">TIGR04255 family protein</fullName>
    </recommendedName>
</protein>
<keyword evidence="2" id="KW-1185">Reference proteome</keyword>
<evidence type="ECO:0008006" key="3">
    <source>
        <dbReference type="Google" id="ProtNLM"/>
    </source>
</evidence>
<evidence type="ECO:0000313" key="1">
    <source>
        <dbReference type="EMBL" id="ACI57414.1"/>
    </source>
</evidence>
<dbReference type="AlphaFoldDB" id="A0ABF7QT55"/>
<dbReference type="RefSeq" id="WP_012559547.1">
    <property type="nucleotide sequence ID" value="NC_011369.1"/>
</dbReference>
<name>A0ABF7QT55_RHILW</name>
<dbReference type="InterPro" id="IPR026349">
    <property type="entry name" value="CHP04255"/>
</dbReference>
<dbReference type="NCBIfam" id="TIGR04255">
    <property type="entry name" value="sporadTIGR04255"/>
    <property type="match status" value="1"/>
</dbReference>
<organism evidence="1 2">
    <name type="scientific">Rhizobium leguminosarum bv. trifolii (strain WSM2304)</name>
    <dbReference type="NCBI Taxonomy" id="395492"/>
    <lineage>
        <taxon>Bacteria</taxon>
        <taxon>Pseudomonadati</taxon>
        <taxon>Pseudomonadota</taxon>
        <taxon>Alphaproteobacteria</taxon>
        <taxon>Hyphomicrobiales</taxon>
        <taxon>Rhizobiaceae</taxon>
        <taxon>Rhizobium/Agrobacterium group</taxon>
        <taxon>Rhizobium</taxon>
    </lineage>
</organism>
<evidence type="ECO:0000313" key="2">
    <source>
        <dbReference type="Proteomes" id="UP000008330"/>
    </source>
</evidence>
<reference evidence="1 2" key="1">
    <citation type="journal article" date="2010" name="Stand. Genomic Sci.">
        <title>Complete genome sequence of Rhizobium leguminosarum bv trifolii strain WSM2304, an effective microsymbiont of the South American clover Trifolium polymorphum.</title>
        <authorList>
            <person name="Reeve W."/>
            <person name="O'Hara G."/>
            <person name="Chain P."/>
            <person name="Ardley J."/>
            <person name="Brau L."/>
            <person name="Nandesena K."/>
            <person name="Tiwari R."/>
            <person name="Malfatti S."/>
            <person name="Kiss H."/>
            <person name="Lapidus A."/>
            <person name="Copeland A."/>
            <person name="Nolan M."/>
            <person name="Land M."/>
            <person name="Ivanova N."/>
            <person name="Mavromatis K."/>
            <person name="Markowitz V."/>
            <person name="Kyrpides N."/>
            <person name="Melino V."/>
            <person name="Denton M."/>
            <person name="Yates R."/>
            <person name="Howieson J."/>
        </authorList>
    </citation>
    <scope>NUCLEOTIDE SEQUENCE [LARGE SCALE GENOMIC DNA]</scope>
    <source>
        <strain evidence="1 2">WSM2304</strain>
    </source>
</reference>
<dbReference type="KEGG" id="rlt:Rleg2_4152"/>
<gene>
    <name evidence="1" type="ordered locus">Rleg2_4152</name>
</gene>
<dbReference type="EMBL" id="CP001191">
    <property type="protein sequence ID" value="ACI57414.1"/>
    <property type="molecule type" value="Genomic_DNA"/>
</dbReference>
<sequence>MFSPLYADHSISELIFFFEFQQPLQPGSLDAVIANHGEVAADLPGREEMEGIQFEQGPNGFQHSKIQGEEWKRYKPDGSADWVARIGADAVSLHALQYDGWSQTWTKACRLLQGILRGVSFKENLPRAIGLRYLDRFIYQPTNEKYDLSVLFQPGSPYIPPNVMEVVENKWHANSGWVSPMLGRGNKVLQQLNIDAVTHANGIPSVSILHSIVLRAEEGNDPSVMEPNSTTGAYSDFISDARGCNHALLQELLTAPILQRIGLRKNS</sequence>